<dbReference type="InterPro" id="IPR036271">
    <property type="entry name" value="Tet_transcr_reg_TetR-rel_C_sf"/>
</dbReference>
<evidence type="ECO:0000256" key="2">
    <source>
        <dbReference type="ARBA" id="ARBA00023125"/>
    </source>
</evidence>
<name>A0AAU8RWR8_PSEPU</name>
<dbReference type="InterPro" id="IPR011075">
    <property type="entry name" value="TetR_C"/>
</dbReference>
<dbReference type="InterPro" id="IPR001647">
    <property type="entry name" value="HTH_TetR"/>
</dbReference>
<evidence type="ECO:0000256" key="4">
    <source>
        <dbReference type="PROSITE-ProRule" id="PRU00335"/>
    </source>
</evidence>
<evidence type="ECO:0000313" key="6">
    <source>
        <dbReference type="EMBL" id="AJQ47721.1"/>
    </source>
</evidence>
<dbReference type="SUPFAM" id="SSF46689">
    <property type="entry name" value="Homeodomain-like"/>
    <property type="match status" value="1"/>
</dbReference>
<dbReference type="GO" id="GO:0003677">
    <property type="term" value="F:DNA binding"/>
    <property type="evidence" value="ECO:0007669"/>
    <property type="project" value="UniProtKB-UniRule"/>
</dbReference>
<protein>
    <submittedName>
        <fullName evidence="6">TetR family transcriptional regulator</fullName>
    </submittedName>
</protein>
<accession>A0AAU8RWR8</accession>
<dbReference type="Pfam" id="PF16925">
    <property type="entry name" value="TetR_C_13"/>
    <property type="match status" value="1"/>
</dbReference>
<organism evidence="6 7">
    <name type="scientific">Pseudomonas putida S13.1.2</name>
    <dbReference type="NCBI Taxonomy" id="1384061"/>
    <lineage>
        <taxon>Bacteria</taxon>
        <taxon>Pseudomonadati</taxon>
        <taxon>Pseudomonadota</taxon>
        <taxon>Gammaproteobacteria</taxon>
        <taxon>Pseudomonadales</taxon>
        <taxon>Pseudomonadaceae</taxon>
        <taxon>Pseudomonas</taxon>
    </lineage>
</organism>
<reference evidence="6 7" key="1">
    <citation type="submission" date="2015-02" db="EMBL/GenBank/DDBJ databases">
        <title>Complete Genome Sequencing of Pseudomonas putida S13.1.2.</title>
        <authorList>
            <person name="Chong T.M."/>
            <person name="Chan K.G."/>
            <person name="Dessaux Y."/>
        </authorList>
    </citation>
    <scope>NUCLEOTIDE SEQUENCE [LARGE SCALE GENOMIC DNA]</scope>
    <source>
        <strain evidence="6 7">S13.1.2</strain>
    </source>
</reference>
<dbReference type="SUPFAM" id="SSF48498">
    <property type="entry name" value="Tetracyclin repressor-like, C-terminal domain"/>
    <property type="match status" value="1"/>
</dbReference>
<dbReference type="PANTHER" id="PTHR47506:SF6">
    <property type="entry name" value="HTH-TYPE TRANSCRIPTIONAL REPRESSOR NEMR"/>
    <property type="match status" value="1"/>
</dbReference>
<dbReference type="RefSeq" id="WP_026034546.1">
    <property type="nucleotide sequence ID" value="NZ_CP010979.1"/>
</dbReference>
<evidence type="ECO:0000256" key="1">
    <source>
        <dbReference type="ARBA" id="ARBA00023015"/>
    </source>
</evidence>
<dbReference type="Proteomes" id="UP000033260">
    <property type="component" value="Chromosome"/>
</dbReference>
<keyword evidence="1" id="KW-0805">Transcription regulation</keyword>
<dbReference type="PROSITE" id="PS50977">
    <property type="entry name" value="HTH_TETR_2"/>
    <property type="match status" value="1"/>
</dbReference>
<evidence type="ECO:0000259" key="5">
    <source>
        <dbReference type="PROSITE" id="PS50977"/>
    </source>
</evidence>
<dbReference type="PANTHER" id="PTHR47506">
    <property type="entry name" value="TRANSCRIPTIONAL REGULATORY PROTEIN"/>
    <property type="match status" value="1"/>
</dbReference>
<dbReference type="EMBL" id="CP010979">
    <property type="protein sequence ID" value="AJQ47721.1"/>
    <property type="molecule type" value="Genomic_DNA"/>
</dbReference>
<dbReference type="InterPro" id="IPR009057">
    <property type="entry name" value="Homeodomain-like_sf"/>
</dbReference>
<feature type="domain" description="HTH tetR-type" evidence="5">
    <location>
        <begin position="6"/>
        <end position="66"/>
    </location>
</feature>
<dbReference type="PRINTS" id="PR00455">
    <property type="entry name" value="HTHTETR"/>
</dbReference>
<evidence type="ECO:0000313" key="7">
    <source>
        <dbReference type="Proteomes" id="UP000033260"/>
    </source>
</evidence>
<keyword evidence="2 4" id="KW-0238">DNA-binding</keyword>
<gene>
    <name evidence="6" type="ORF">N805_11065</name>
</gene>
<feature type="DNA-binding region" description="H-T-H motif" evidence="4">
    <location>
        <begin position="29"/>
        <end position="48"/>
    </location>
</feature>
<proteinExistence type="predicted"/>
<dbReference type="Gene3D" id="1.10.357.10">
    <property type="entry name" value="Tetracycline Repressor, domain 2"/>
    <property type="match status" value="1"/>
</dbReference>
<evidence type="ECO:0000256" key="3">
    <source>
        <dbReference type="ARBA" id="ARBA00023163"/>
    </source>
</evidence>
<dbReference type="AlphaFoldDB" id="A0AAU8RWR8"/>
<keyword evidence="3" id="KW-0804">Transcription</keyword>
<sequence>MKKPANEMREHILDVARALMTHRGYTAVGLNEVLSTAGVPKGSFYHYFKSKEEFGQALLDVYFDEYLSRIEPILQQQANGAQSLLKYFQYWSETQYDDAVDNKCLVVKLGAEVCDLSEVMRHVLDKGTSRIIRLITDSIERGINDGSIVSKDSHALAESLYQLWLGASLMAKVNRSTQPFQSALAMTKSLLG</sequence>
<dbReference type="Pfam" id="PF00440">
    <property type="entry name" value="TetR_N"/>
    <property type="match status" value="1"/>
</dbReference>